<name>A0A7C3GL54_9BACT</name>
<evidence type="ECO:0000256" key="3">
    <source>
        <dbReference type="ARBA" id="ARBA00022801"/>
    </source>
</evidence>
<dbReference type="Proteomes" id="UP000886043">
    <property type="component" value="Unassembled WGS sequence"/>
</dbReference>
<dbReference type="PANTHER" id="PTHR12302:SF3">
    <property type="entry name" value="SERINE_THREONINE-PROTEIN KINASE 31"/>
    <property type="match status" value="1"/>
</dbReference>
<proteinExistence type="predicted"/>
<dbReference type="EMBL" id="DRMH01000096">
    <property type="protein sequence ID" value="HFC98241.1"/>
    <property type="molecule type" value="Genomic_DNA"/>
</dbReference>
<evidence type="ECO:0000313" key="5">
    <source>
        <dbReference type="EMBL" id="HFC98241.1"/>
    </source>
</evidence>
<keyword evidence="3" id="KW-0378">Hydrolase</keyword>
<dbReference type="Gene3D" id="3.40.10.10">
    <property type="entry name" value="DNA Methylphosphotriester Repair Domain"/>
    <property type="match status" value="1"/>
</dbReference>
<dbReference type="Pfam" id="PF00565">
    <property type="entry name" value="SNase"/>
    <property type="match status" value="1"/>
</dbReference>
<accession>A0A7C3GL54</accession>
<dbReference type="GO" id="GO:0004519">
    <property type="term" value="F:endonuclease activity"/>
    <property type="evidence" value="ECO:0007669"/>
    <property type="project" value="UniProtKB-KW"/>
</dbReference>
<dbReference type="InterPro" id="IPR035451">
    <property type="entry name" value="Ada-like_dom_sf"/>
</dbReference>
<dbReference type="SMART" id="SM00318">
    <property type="entry name" value="SNc"/>
    <property type="match status" value="1"/>
</dbReference>
<dbReference type="Gene3D" id="2.40.50.90">
    <property type="match status" value="1"/>
</dbReference>
<dbReference type="GO" id="GO:0016787">
    <property type="term" value="F:hydrolase activity"/>
    <property type="evidence" value="ECO:0007669"/>
    <property type="project" value="UniProtKB-KW"/>
</dbReference>
<dbReference type="InterPro" id="IPR035437">
    <property type="entry name" value="SNase_OB-fold_sf"/>
</dbReference>
<keyword evidence="2" id="KW-0255">Endonuclease</keyword>
<evidence type="ECO:0000256" key="2">
    <source>
        <dbReference type="ARBA" id="ARBA00022759"/>
    </source>
</evidence>
<evidence type="ECO:0000259" key="4">
    <source>
        <dbReference type="PROSITE" id="PS50830"/>
    </source>
</evidence>
<dbReference type="SUPFAM" id="SSF50199">
    <property type="entry name" value="Staphylococcal nuclease"/>
    <property type="match status" value="1"/>
</dbReference>
<dbReference type="PANTHER" id="PTHR12302">
    <property type="entry name" value="EBNA2 BINDING PROTEIN P100"/>
    <property type="match status" value="1"/>
</dbReference>
<keyword evidence="1" id="KW-0540">Nuclease</keyword>
<gene>
    <name evidence="5" type="ORF">ENJ40_07280</name>
</gene>
<dbReference type="PROSITE" id="PS50830">
    <property type="entry name" value="TNASE_3"/>
    <property type="match status" value="1"/>
</dbReference>
<evidence type="ECO:0000256" key="1">
    <source>
        <dbReference type="ARBA" id="ARBA00022722"/>
    </source>
</evidence>
<protein>
    <submittedName>
        <fullName evidence="5">Nuclease</fullName>
    </submittedName>
</protein>
<dbReference type="SUPFAM" id="SSF57884">
    <property type="entry name" value="Ada DNA repair protein, N-terminal domain (N-Ada 10)"/>
    <property type="match status" value="1"/>
</dbReference>
<feature type="domain" description="TNase-like" evidence="4">
    <location>
        <begin position="26"/>
        <end position="155"/>
    </location>
</feature>
<sequence length="211" mass="24129">MRACKSSLLRTLVLVLLLLLGAEGAKALRVKVVRVIDGDTVVLANGKHLRYAGINAPELHSPEGPPEPFAREAYLRNRELVEGRTLRFEPALRRRDRHGRLLGYLLLPDGRLVSEVLVSEGLAMACYYPGASRYRERLLRAQLQALRQGRGIFGSLRNTEPYYIGNVRSRRFHRPRCPRARKIRKKRIFYSLRQAFEAGYCPARGCRPWPP</sequence>
<dbReference type="InterPro" id="IPR016071">
    <property type="entry name" value="Staphylococal_nuclease_OB-fold"/>
</dbReference>
<organism evidence="5">
    <name type="scientific">Thermosulfurimonas dismutans</name>
    <dbReference type="NCBI Taxonomy" id="999894"/>
    <lineage>
        <taxon>Bacteria</taxon>
        <taxon>Pseudomonadati</taxon>
        <taxon>Thermodesulfobacteriota</taxon>
        <taxon>Thermodesulfobacteria</taxon>
        <taxon>Thermodesulfobacteriales</taxon>
        <taxon>Thermodesulfobacteriaceae</taxon>
        <taxon>Thermosulfurimonas</taxon>
    </lineage>
</organism>
<comment type="caution">
    <text evidence="5">The sequence shown here is derived from an EMBL/GenBank/DDBJ whole genome shotgun (WGS) entry which is preliminary data.</text>
</comment>
<reference evidence="5" key="1">
    <citation type="journal article" date="2020" name="mSystems">
        <title>Genome- and Community-Level Interaction Insights into Carbon Utilization and Element Cycling Functions of Hydrothermarchaeota in Hydrothermal Sediment.</title>
        <authorList>
            <person name="Zhou Z."/>
            <person name="Liu Y."/>
            <person name="Xu W."/>
            <person name="Pan J."/>
            <person name="Luo Z.H."/>
            <person name="Li M."/>
        </authorList>
    </citation>
    <scope>NUCLEOTIDE SEQUENCE [LARGE SCALE GENOMIC DNA]</scope>
    <source>
        <strain evidence="5">HyVt-483</strain>
    </source>
</reference>
<dbReference type="AlphaFoldDB" id="A0A7C3GL54"/>